<gene>
    <name evidence="8" type="ORF">FD16_GL000612</name>
</gene>
<evidence type="ECO:0000256" key="5">
    <source>
        <dbReference type="ARBA" id="ARBA00023136"/>
    </source>
</evidence>
<proteinExistence type="predicted"/>
<comment type="subcellular location">
    <subcellularLocation>
        <location evidence="1">Cell membrane</location>
        <topology evidence="1">Single-pass membrane protein</topology>
    </subcellularLocation>
</comment>
<evidence type="ECO:0000256" key="2">
    <source>
        <dbReference type="ARBA" id="ARBA00022475"/>
    </source>
</evidence>
<feature type="region of interest" description="Disordered" evidence="6">
    <location>
        <begin position="412"/>
        <end position="431"/>
    </location>
</feature>
<organism evidence="8 9">
    <name type="scientific">Paucilactobacillus suebicus DSM 5007 = KCTC 3549</name>
    <dbReference type="NCBI Taxonomy" id="1423807"/>
    <lineage>
        <taxon>Bacteria</taxon>
        <taxon>Bacillati</taxon>
        <taxon>Bacillota</taxon>
        <taxon>Bacilli</taxon>
        <taxon>Lactobacillales</taxon>
        <taxon>Lactobacillaceae</taxon>
        <taxon>Paucilactobacillus</taxon>
    </lineage>
</organism>
<evidence type="ECO:0000313" key="9">
    <source>
        <dbReference type="Proteomes" id="UP000051820"/>
    </source>
</evidence>
<dbReference type="Proteomes" id="UP000051820">
    <property type="component" value="Unassembled WGS sequence"/>
</dbReference>
<comment type="caution">
    <text evidence="8">The sequence shown here is derived from an EMBL/GenBank/DDBJ whole genome shotgun (WGS) entry which is preliminary data.</text>
</comment>
<keyword evidence="4 7" id="KW-1133">Transmembrane helix</keyword>
<evidence type="ECO:0000256" key="6">
    <source>
        <dbReference type="SAM" id="MobiDB-lite"/>
    </source>
</evidence>
<dbReference type="Gene3D" id="2.60.120.260">
    <property type="entry name" value="Galactose-binding domain-like"/>
    <property type="match status" value="2"/>
</dbReference>
<keyword evidence="8" id="KW-0808">Transferase</keyword>
<keyword evidence="3 7" id="KW-0812">Transmembrane</keyword>
<evidence type="ECO:0000256" key="3">
    <source>
        <dbReference type="ARBA" id="ARBA00022692"/>
    </source>
</evidence>
<feature type="region of interest" description="Disordered" evidence="6">
    <location>
        <begin position="289"/>
        <end position="310"/>
    </location>
</feature>
<reference evidence="8 9" key="1">
    <citation type="journal article" date="2015" name="Genome Announc.">
        <title>Expanding the biotechnology potential of lactobacilli through comparative genomics of 213 strains and associated genera.</title>
        <authorList>
            <person name="Sun Z."/>
            <person name="Harris H.M."/>
            <person name="McCann A."/>
            <person name="Guo C."/>
            <person name="Argimon S."/>
            <person name="Zhang W."/>
            <person name="Yang X."/>
            <person name="Jeffery I.B."/>
            <person name="Cooney J.C."/>
            <person name="Kagawa T.F."/>
            <person name="Liu W."/>
            <person name="Song Y."/>
            <person name="Salvetti E."/>
            <person name="Wrobel A."/>
            <person name="Rasinkangas P."/>
            <person name="Parkhill J."/>
            <person name="Rea M.C."/>
            <person name="O'Sullivan O."/>
            <person name="Ritari J."/>
            <person name="Douillard F.P."/>
            <person name="Paul Ross R."/>
            <person name="Yang R."/>
            <person name="Briner A.E."/>
            <person name="Felis G.E."/>
            <person name="de Vos W.M."/>
            <person name="Barrangou R."/>
            <person name="Klaenhammer T.R."/>
            <person name="Caufield P.W."/>
            <person name="Cui Y."/>
            <person name="Zhang H."/>
            <person name="O'Toole P.W."/>
        </authorList>
    </citation>
    <scope>NUCLEOTIDE SEQUENCE [LARGE SCALE GENOMIC DNA]</scope>
    <source>
        <strain evidence="8 9">DSM 5007</strain>
    </source>
</reference>
<keyword evidence="9" id="KW-1185">Reference proteome</keyword>
<evidence type="ECO:0000256" key="1">
    <source>
        <dbReference type="ARBA" id="ARBA00004162"/>
    </source>
</evidence>
<dbReference type="AlphaFoldDB" id="A0A0R1W1J6"/>
<evidence type="ECO:0000256" key="7">
    <source>
        <dbReference type="SAM" id="Phobius"/>
    </source>
</evidence>
<keyword evidence="2" id="KW-1003">Cell membrane</keyword>
<name>A0A0R1W1J6_9LACO</name>
<evidence type="ECO:0000256" key="4">
    <source>
        <dbReference type="ARBA" id="ARBA00022989"/>
    </source>
</evidence>
<feature type="compositionally biased region" description="Low complexity" evidence="6">
    <location>
        <begin position="412"/>
        <end position="423"/>
    </location>
</feature>
<accession>A0A0R1W1J6</accession>
<dbReference type="EMBL" id="AZGF01000016">
    <property type="protein sequence ID" value="KRM11694.1"/>
    <property type="molecule type" value="Genomic_DNA"/>
</dbReference>
<dbReference type="eggNOG" id="ENOG502Z7S8">
    <property type="taxonomic scope" value="Bacteria"/>
</dbReference>
<dbReference type="GO" id="GO:0006011">
    <property type="term" value="P:UDP-alpha-D-glucose metabolic process"/>
    <property type="evidence" value="ECO:0007669"/>
    <property type="project" value="InterPro"/>
</dbReference>
<evidence type="ECO:0000313" key="8">
    <source>
        <dbReference type="EMBL" id="KRM11694.1"/>
    </source>
</evidence>
<protein>
    <submittedName>
        <fullName evidence="8">Glycosyl transferase</fullName>
    </submittedName>
</protein>
<sequence>MGVFFTFEVGDVHAANQTYTQQFQNSTTTLSGQSVESNMYFTKMEYWNVKNATFNLNYQVSQLSSKQTSDITVSINGVKFYSFRPSNKSGFQTEQIKIPVSLLSGDNTLKITGQILTKKGKGNYQLAQTPANWLTIKSGSNVNFEYQLKDADNTVASFYGHFVGQDTIANQESKIVTPNNASSDELTAAMITLAGEARVITTANEQIPVVKYSDMNAQSGNYIMAVMTYNHLPNNLKNKIDQSKLKNNALVMTQYQNGKHYLVVTAKNGKLLKKAARFVANQELMNETNQSAETITSSTDTDSSSLHDNEKYKLTSSPDVVTGSGHRTTTYQISLPNDRSNADGSKVKLHFKYSKNMDFKNSLVTVYVNNTTLGSKKLTKSHADGDELTVDVPRGTALGNSFTVQVAFDLETNGNDNSDNSNTPWAQVEPSSRMIVKSERSNDLLYTNYPTLFIKHQTYNNIAVVLPKRLSSVDYQTLTNVFNLIGSFAKSNTGNIQFYTHKPSNKVLANSNVIVIGTPKSNKMIKDLNKDLYFKFSKNLTRIVSNEKLSIEKNYGTQVGTAQLLRSPYNKRRGMLVVTGASNQAAYLASTQINFQKNIEQYSGDAIVVDQNNNHYGYRFKKDKAINESLVKKRFFDSNSQIILYLGLIVLALVALCAVVILILKKQSLLNGGHKHEK</sequence>
<feature type="transmembrane region" description="Helical" evidence="7">
    <location>
        <begin position="642"/>
        <end position="664"/>
    </location>
</feature>
<dbReference type="GO" id="GO:0005886">
    <property type="term" value="C:plasma membrane"/>
    <property type="evidence" value="ECO:0007669"/>
    <property type="project" value="UniProtKB-SubCell"/>
</dbReference>
<dbReference type="Pfam" id="PF03170">
    <property type="entry name" value="BcsB"/>
    <property type="match status" value="1"/>
</dbReference>
<dbReference type="PANTHER" id="PTHR39083">
    <property type="entry name" value="CYCLIC DI-GMP-BINDING PROTEIN"/>
    <property type="match status" value="1"/>
</dbReference>
<keyword evidence="5 7" id="KW-0472">Membrane</keyword>
<dbReference type="InterPro" id="IPR018513">
    <property type="entry name" value="Cell_synthase_bac"/>
</dbReference>
<dbReference type="GO" id="GO:0016740">
    <property type="term" value="F:transferase activity"/>
    <property type="evidence" value="ECO:0007669"/>
    <property type="project" value="UniProtKB-KW"/>
</dbReference>
<dbReference type="STRING" id="1423807.FD16_GL000612"/>
<dbReference type="PANTHER" id="PTHR39083:SF1">
    <property type="entry name" value="CYCLIC DI-GMP-BINDING PROTEIN"/>
    <property type="match status" value="1"/>
</dbReference>
<dbReference type="PATRIC" id="fig|1423807.3.peg.621"/>